<reference evidence="2" key="1">
    <citation type="journal article" date="2019" name="Int. J. Syst. Evol. Microbiol.">
        <title>The Global Catalogue of Microorganisms (GCM) 10K type strain sequencing project: providing services to taxonomists for standard genome sequencing and annotation.</title>
        <authorList>
            <consortium name="The Broad Institute Genomics Platform"/>
            <consortium name="The Broad Institute Genome Sequencing Center for Infectious Disease"/>
            <person name="Wu L."/>
            <person name="Ma J."/>
        </authorList>
    </citation>
    <scope>NUCLEOTIDE SEQUENCE [LARGE SCALE GENOMIC DNA]</scope>
    <source>
        <strain evidence="2">CCM 7132</strain>
    </source>
</reference>
<sequence>MDQIPINAGVDLPAIMMPSRLDSGAAPGLKDMLTLSPESALDGSEVTYLGGLCLQVILASERPVINASDKLSEALILFGATSVLQKTASMSESP</sequence>
<gene>
    <name evidence="1" type="ORF">GCM10007207_00110</name>
</gene>
<name>A0ABQ1L6R1_9PROT</name>
<accession>A0ABQ1L6R1</accession>
<evidence type="ECO:0000313" key="1">
    <source>
        <dbReference type="EMBL" id="GGC18872.1"/>
    </source>
</evidence>
<dbReference type="Proteomes" id="UP000637769">
    <property type="component" value="Unassembled WGS sequence"/>
</dbReference>
<dbReference type="EMBL" id="BMCH01000001">
    <property type="protein sequence ID" value="GGC18872.1"/>
    <property type="molecule type" value="Genomic_DNA"/>
</dbReference>
<keyword evidence="2" id="KW-1185">Reference proteome</keyword>
<protein>
    <submittedName>
        <fullName evidence="1">Uncharacterized protein</fullName>
    </submittedName>
</protein>
<evidence type="ECO:0000313" key="2">
    <source>
        <dbReference type="Proteomes" id="UP000637769"/>
    </source>
</evidence>
<organism evidence="1 2">
    <name type="scientific">Asaia siamensis</name>
    <dbReference type="NCBI Taxonomy" id="110479"/>
    <lineage>
        <taxon>Bacteria</taxon>
        <taxon>Pseudomonadati</taxon>
        <taxon>Pseudomonadota</taxon>
        <taxon>Alphaproteobacteria</taxon>
        <taxon>Acetobacterales</taxon>
        <taxon>Acetobacteraceae</taxon>
        <taxon>Asaia</taxon>
    </lineage>
</organism>
<proteinExistence type="predicted"/>
<dbReference type="RefSeq" id="WP_188424396.1">
    <property type="nucleotide sequence ID" value="NZ_BMCH01000001.1"/>
</dbReference>
<comment type="caution">
    <text evidence="1">The sequence shown here is derived from an EMBL/GenBank/DDBJ whole genome shotgun (WGS) entry which is preliminary data.</text>
</comment>